<dbReference type="InterPro" id="IPR036388">
    <property type="entry name" value="WH-like_DNA-bd_sf"/>
</dbReference>
<dbReference type="InterPro" id="IPR000600">
    <property type="entry name" value="ROK"/>
</dbReference>
<dbReference type="PANTHER" id="PTHR18964">
    <property type="entry name" value="ROK (REPRESSOR, ORF, KINASE) FAMILY"/>
    <property type="match status" value="1"/>
</dbReference>
<evidence type="ECO:0000256" key="1">
    <source>
        <dbReference type="ARBA" id="ARBA00006479"/>
    </source>
</evidence>
<dbReference type="PANTHER" id="PTHR18964:SF149">
    <property type="entry name" value="BIFUNCTIONAL UDP-N-ACETYLGLUCOSAMINE 2-EPIMERASE_N-ACETYLMANNOSAMINE KINASE"/>
    <property type="match status" value="1"/>
</dbReference>
<dbReference type="Pfam" id="PF00480">
    <property type="entry name" value="ROK"/>
    <property type="match status" value="1"/>
</dbReference>
<name>A0A366K630_9BIFI</name>
<dbReference type="SUPFAM" id="SSF53067">
    <property type="entry name" value="Actin-like ATPase domain"/>
    <property type="match status" value="1"/>
</dbReference>
<dbReference type="Gene3D" id="3.30.420.40">
    <property type="match status" value="2"/>
</dbReference>
<accession>A0A366K630</accession>
<comment type="similarity">
    <text evidence="1">Belongs to the ROK (NagC/XylR) family.</text>
</comment>
<gene>
    <name evidence="3" type="ORF">CRD60_08110</name>
</gene>
<protein>
    <submittedName>
        <fullName evidence="3">NagC family transcriptional regulator</fullName>
    </submittedName>
</protein>
<dbReference type="AlphaFoldDB" id="A0A366K630"/>
<reference evidence="3 4" key="1">
    <citation type="submission" date="2017-10" db="EMBL/GenBank/DDBJ databases">
        <title>Bifidobacterium xylocopum sp. nov. and Bifidobacterium aemilianum sp. nov., from the carpenter bee (Xylocopa violacea) digestive tract.</title>
        <authorList>
            <person name="Alberoni D."/>
            <person name="Baffoni L."/>
            <person name="Di Gioia D."/>
            <person name="Gaggia F."/>
            <person name="Biavati B."/>
        </authorList>
    </citation>
    <scope>NUCLEOTIDE SEQUENCE [LARGE SCALE GENOMIC DNA]</scope>
    <source>
        <strain evidence="3 4">XV10</strain>
    </source>
</reference>
<proteinExistence type="inferred from homology"/>
<organism evidence="3 4">
    <name type="scientific">Bifidobacterium aemilianum</name>
    <dbReference type="NCBI Taxonomy" id="2493120"/>
    <lineage>
        <taxon>Bacteria</taxon>
        <taxon>Bacillati</taxon>
        <taxon>Actinomycetota</taxon>
        <taxon>Actinomycetes</taxon>
        <taxon>Bifidobacteriales</taxon>
        <taxon>Bifidobacteriaceae</taxon>
        <taxon>Bifidobacterium</taxon>
    </lineage>
</organism>
<dbReference type="InterPro" id="IPR036390">
    <property type="entry name" value="WH_DNA-bd_sf"/>
</dbReference>
<dbReference type="RefSeq" id="WP_113860772.1">
    <property type="nucleotide sequence ID" value="NZ_PDCG01000015.1"/>
</dbReference>
<dbReference type="Proteomes" id="UP000252530">
    <property type="component" value="Unassembled WGS sequence"/>
</dbReference>
<dbReference type="EMBL" id="PDCG01000015">
    <property type="protein sequence ID" value="RBP97195.1"/>
    <property type="molecule type" value="Genomic_DNA"/>
</dbReference>
<evidence type="ECO:0000256" key="2">
    <source>
        <dbReference type="SAM" id="MobiDB-lite"/>
    </source>
</evidence>
<feature type="compositionally biased region" description="Polar residues" evidence="2">
    <location>
        <begin position="1"/>
        <end position="11"/>
    </location>
</feature>
<sequence length="404" mass="44073">MRASEATPNSERQPKRPQWFQSSPTSHEVVRSIMQYGPIARTPLAQLLGLSQGALSRITSDLIYAGVIEELPQESLAAASAHRLPQPADDRRRGRPQTALRLRSDQRTFVGISIHNTNVSAIAVDALCQPLTERMDESLGSTEPQAVAQQLASLYQRCRRGITPEPVGLGISLGGYVEDMRRVTYAPFLRWNQDVDLAGLVEAECGVPTEVFNDLDTLLLFENWFGHGVGIDRFAIVTIGIGIGYALSEHGRPIDYPDNSYGMAGHILVDPQGPTCPAGHQGCSYCLTDDSLAQEYSSLIGRTVGFQDFATDAVHGLPQARSLVSKTCFRLGAFLATMSNFAMPDKVFVSGESSFIAGMDTEAIRKGMDRYRPSKSSKVDVEILDFSWSIWARAAAAQAIASYV</sequence>
<feature type="region of interest" description="Disordered" evidence="2">
    <location>
        <begin position="1"/>
        <end position="24"/>
    </location>
</feature>
<dbReference type="OrthoDB" id="3464494at2"/>
<keyword evidence="4" id="KW-1185">Reference proteome</keyword>
<dbReference type="SUPFAM" id="SSF46785">
    <property type="entry name" value="Winged helix' DNA-binding domain"/>
    <property type="match status" value="1"/>
</dbReference>
<dbReference type="InterPro" id="IPR043129">
    <property type="entry name" value="ATPase_NBD"/>
</dbReference>
<evidence type="ECO:0000313" key="4">
    <source>
        <dbReference type="Proteomes" id="UP000252530"/>
    </source>
</evidence>
<evidence type="ECO:0000313" key="3">
    <source>
        <dbReference type="EMBL" id="RBP97195.1"/>
    </source>
</evidence>
<comment type="caution">
    <text evidence="3">The sequence shown here is derived from an EMBL/GenBank/DDBJ whole genome shotgun (WGS) entry which is preliminary data.</text>
</comment>
<dbReference type="Gene3D" id="1.10.10.10">
    <property type="entry name" value="Winged helix-like DNA-binding domain superfamily/Winged helix DNA-binding domain"/>
    <property type="match status" value="1"/>
</dbReference>